<dbReference type="Proteomes" id="UP001147782">
    <property type="component" value="Unassembled WGS sequence"/>
</dbReference>
<dbReference type="InterPro" id="IPR009332">
    <property type="entry name" value="Med22"/>
</dbReference>
<dbReference type="PANTHER" id="PTHR12434">
    <property type="entry name" value="MEDIATOR OF RNA POLYMERASE II TRANSCRIPTION SUBUNIT 22"/>
    <property type="match status" value="1"/>
</dbReference>
<dbReference type="OrthoDB" id="203279at2759"/>
<comment type="subcellular location">
    <subcellularLocation>
        <location evidence="1">Nucleus</location>
    </subcellularLocation>
</comment>
<feature type="region of interest" description="Disordered" evidence="6">
    <location>
        <begin position="1"/>
        <end position="41"/>
    </location>
</feature>
<organism evidence="7 8">
    <name type="scientific">Penicillium cataractarum</name>
    <dbReference type="NCBI Taxonomy" id="2100454"/>
    <lineage>
        <taxon>Eukaryota</taxon>
        <taxon>Fungi</taxon>
        <taxon>Dikarya</taxon>
        <taxon>Ascomycota</taxon>
        <taxon>Pezizomycotina</taxon>
        <taxon>Eurotiomycetes</taxon>
        <taxon>Eurotiomycetidae</taxon>
        <taxon>Eurotiales</taxon>
        <taxon>Aspergillaceae</taxon>
        <taxon>Penicillium</taxon>
    </lineage>
</organism>
<reference evidence="7" key="1">
    <citation type="submission" date="2022-11" db="EMBL/GenBank/DDBJ databases">
        <authorList>
            <person name="Petersen C."/>
        </authorList>
    </citation>
    <scope>NUCLEOTIDE SEQUENCE</scope>
    <source>
        <strain evidence="7">IBT 29864</strain>
    </source>
</reference>
<protein>
    <submittedName>
        <fullName evidence="7">Uncharacterized protein</fullName>
    </submittedName>
</protein>
<evidence type="ECO:0000313" key="7">
    <source>
        <dbReference type="EMBL" id="KAJ5369060.1"/>
    </source>
</evidence>
<dbReference type="AlphaFoldDB" id="A0A9W9S0G2"/>
<comment type="caution">
    <text evidence="7">The sequence shown here is derived from an EMBL/GenBank/DDBJ whole genome shotgun (WGS) entry which is preliminary data.</text>
</comment>
<dbReference type="GeneID" id="81440918"/>
<evidence type="ECO:0000256" key="5">
    <source>
        <dbReference type="ARBA" id="ARBA00023242"/>
    </source>
</evidence>
<dbReference type="GO" id="GO:0006357">
    <property type="term" value="P:regulation of transcription by RNA polymerase II"/>
    <property type="evidence" value="ECO:0007669"/>
    <property type="project" value="InterPro"/>
</dbReference>
<keyword evidence="8" id="KW-1185">Reference proteome</keyword>
<sequence length="189" mass="21155">MEKAPSTPPLNQLPSLDGDDDWDIPPRSQTSEDLPLREMDKDQPFKQMHQRINYDVSQLLQRFENILATASADNSSHTATAVEANQLEVETDGLASIPSKPGKNLDHGESRGVSAIRAAEDILSLTRTMKEAWYYGNLDTLGENEQDVQRRKKLEEDVQAVEKAVEKGVLSKLCPEEKKPVEDKDKKQG</sequence>
<keyword evidence="3" id="KW-0805">Transcription regulation</keyword>
<name>A0A9W9S0G2_9EURO</name>
<evidence type="ECO:0000256" key="2">
    <source>
        <dbReference type="ARBA" id="ARBA00005942"/>
    </source>
</evidence>
<keyword evidence="5" id="KW-0539">Nucleus</keyword>
<comment type="similarity">
    <text evidence="2">Belongs to the Mediator complex subunit 22 family.</text>
</comment>
<proteinExistence type="inferred from homology"/>
<evidence type="ECO:0000313" key="8">
    <source>
        <dbReference type="Proteomes" id="UP001147782"/>
    </source>
</evidence>
<accession>A0A9W9S0G2</accession>
<evidence type="ECO:0000256" key="6">
    <source>
        <dbReference type="SAM" id="MobiDB-lite"/>
    </source>
</evidence>
<dbReference type="Pfam" id="PF06179">
    <property type="entry name" value="Med22"/>
    <property type="match status" value="1"/>
</dbReference>
<reference evidence="7" key="2">
    <citation type="journal article" date="2023" name="IMA Fungus">
        <title>Comparative genomic study of the Penicillium genus elucidates a diverse pangenome and 15 lateral gene transfer events.</title>
        <authorList>
            <person name="Petersen C."/>
            <person name="Sorensen T."/>
            <person name="Nielsen M.R."/>
            <person name="Sondergaard T.E."/>
            <person name="Sorensen J.L."/>
            <person name="Fitzpatrick D.A."/>
            <person name="Frisvad J.C."/>
            <person name="Nielsen K.L."/>
        </authorList>
    </citation>
    <scope>NUCLEOTIDE SEQUENCE</scope>
    <source>
        <strain evidence="7">IBT 29864</strain>
    </source>
</reference>
<dbReference type="RefSeq" id="XP_056553802.1">
    <property type="nucleotide sequence ID" value="XM_056701739.1"/>
</dbReference>
<evidence type="ECO:0000256" key="3">
    <source>
        <dbReference type="ARBA" id="ARBA00023015"/>
    </source>
</evidence>
<dbReference type="GO" id="GO:0003712">
    <property type="term" value="F:transcription coregulator activity"/>
    <property type="evidence" value="ECO:0007669"/>
    <property type="project" value="InterPro"/>
</dbReference>
<evidence type="ECO:0000256" key="1">
    <source>
        <dbReference type="ARBA" id="ARBA00004123"/>
    </source>
</evidence>
<dbReference type="GO" id="GO:0016592">
    <property type="term" value="C:mediator complex"/>
    <property type="evidence" value="ECO:0007669"/>
    <property type="project" value="InterPro"/>
</dbReference>
<gene>
    <name evidence="7" type="ORF">N7496_008820</name>
</gene>
<dbReference type="PANTHER" id="PTHR12434:SF6">
    <property type="entry name" value="MEDIATOR OF RNA POLYMERASE II TRANSCRIPTION SUBUNIT 22"/>
    <property type="match status" value="1"/>
</dbReference>
<keyword evidence="4" id="KW-0804">Transcription</keyword>
<dbReference type="EMBL" id="JAPZBS010000007">
    <property type="protein sequence ID" value="KAJ5369060.1"/>
    <property type="molecule type" value="Genomic_DNA"/>
</dbReference>
<evidence type="ECO:0000256" key="4">
    <source>
        <dbReference type="ARBA" id="ARBA00023163"/>
    </source>
</evidence>